<accession>A0ABN6QF59</accession>
<keyword evidence="2" id="KW-1185">Reference proteome</keyword>
<dbReference type="EMBL" id="AP025732">
    <property type="protein sequence ID" value="BDI20122.1"/>
    <property type="molecule type" value="Genomic_DNA"/>
</dbReference>
<reference evidence="1" key="1">
    <citation type="submission" date="2022-04" db="EMBL/GenBank/DDBJ databases">
        <title>Complete genome sequence of a cyanobacterium, Nostoc sp. SO-36, isolated in Antarctica.</title>
        <authorList>
            <person name="Kanesaki Y."/>
            <person name="Effendi D."/>
            <person name="Sakamoto T."/>
            <person name="Ohtani S."/>
            <person name="Awai K."/>
        </authorList>
    </citation>
    <scope>NUCLEOTIDE SEQUENCE</scope>
    <source>
        <strain evidence="1">SO-36</strain>
    </source>
</reference>
<organism evidence="1 2">
    <name type="scientific">Nostoc cf. commune SO-36</name>
    <dbReference type="NCBI Taxonomy" id="449208"/>
    <lineage>
        <taxon>Bacteria</taxon>
        <taxon>Bacillati</taxon>
        <taxon>Cyanobacteriota</taxon>
        <taxon>Cyanophyceae</taxon>
        <taxon>Nostocales</taxon>
        <taxon>Nostocaceae</taxon>
        <taxon>Nostoc</taxon>
    </lineage>
</organism>
<evidence type="ECO:0000313" key="2">
    <source>
        <dbReference type="Proteomes" id="UP001055453"/>
    </source>
</evidence>
<name>A0ABN6QF59_NOSCO</name>
<protein>
    <submittedName>
        <fullName evidence="1">Uncharacterized protein</fullName>
    </submittedName>
</protein>
<dbReference type="Proteomes" id="UP001055453">
    <property type="component" value="Chromosome"/>
</dbReference>
<evidence type="ECO:0000313" key="1">
    <source>
        <dbReference type="EMBL" id="BDI20122.1"/>
    </source>
</evidence>
<sequence>MLPNVNIVDIAVNSLGNKALYNLFIRLNYKFLIFHFALLYKKNSEIRSQKKAMNSVRVVDSAAYTLRDASLRASPRTSR</sequence>
<gene>
    <name evidence="1" type="ORF">ANSO36C_59240</name>
</gene>
<proteinExistence type="predicted"/>